<evidence type="ECO:0000313" key="3">
    <source>
        <dbReference type="EMBL" id="QBZ71312.1"/>
    </source>
</evidence>
<dbReference type="Proteomes" id="UP000296988">
    <property type="component" value="Segment"/>
</dbReference>
<evidence type="ECO:0000256" key="2">
    <source>
        <dbReference type="SAM" id="Phobius"/>
    </source>
</evidence>
<keyword evidence="4" id="KW-1185">Reference proteome</keyword>
<keyword evidence="2" id="KW-1133">Transmembrane helix</keyword>
<evidence type="ECO:0000313" key="4">
    <source>
        <dbReference type="Proteomes" id="UP000296988"/>
    </source>
</evidence>
<evidence type="ECO:0000256" key="1">
    <source>
        <dbReference type="SAM" id="MobiDB-lite"/>
    </source>
</evidence>
<dbReference type="EMBL" id="MK737937">
    <property type="protein sequence ID" value="QBZ71312.1"/>
    <property type="molecule type" value="Genomic_DNA"/>
</dbReference>
<sequence length="126" mass="13644">MKSLAWASSSPSSGCPSIPASPVSSPENTSHVEEARMNELFWFGGMLAIGGTSLFNVYHPSVDDGLFGRVLYILTAIVCAAGCIHLLQGSMSPTLPETLITLVALRQIRQAWLSYGGHKRVSKYFR</sequence>
<keyword evidence="2" id="KW-0472">Membrane</keyword>
<feature type="region of interest" description="Disordered" evidence="1">
    <location>
        <begin position="1"/>
        <end position="31"/>
    </location>
</feature>
<name>A0A4D6DYF3_9CAUD</name>
<proteinExistence type="predicted"/>
<gene>
    <name evidence="3" type="ORF">RP180_57</name>
</gene>
<feature type="compositionally biased region" description="Low complexity" evidence="1">
    <location>
        <begin position="1"/>
        <end position="22"/>
    </location>
</feature>
<protein>
    <submittedName>
        <fullName evidence="3">Class I holin-like protein</fullName>
    </submittedName>
</protein>
<reference evidence="4" key="1">
    <citation type="submission" date="2019-04" db="EMBL/GenBank/DDBJ databases">
        <authorList>
            <person name="Morozova V.V."/>
            <person name="Tikunov A.Y."/>
            <person name="Fofanov M.V."/>
            <person name="Tikunova N.V."/>
        </authorList>
    </citation>
    <scope>NUCLEOTIDE SEQUENCE [LARGE SCALE GENOMIC DNA]</scope>
</reference>
<accession>A0A4D6DYF3</accession>
<feature type="transmembrane region" description="Helical" evidence="2">
    <location>
        <begin position="70"/>
        <end position="87"/>
    </location>
</feature>
<feature type="transmembrane region" description="Helical" evidence="2">
    <location>
        <begin position="40"/>
        <end position="58"/>
    </location>
</feature>
<organism evidence="3 4">
    <name type="scientific">Raoultella phage RP180</name>
    <dbReference type="NCBI Taxonomy" id="2565500"/>
    <lineage>
        <taxon>Viruses</taxon>
        <taxon>Duplodnaviria</taxon>
        <taxon>Heunggongvirae</taxon>
        <taxon>Uroviricota</taxon>
        <taxon>Caudoviricetes</taxon>
        <taxon>Sarkviridae</taxon>
        <taxon>Guernseyvirinae</taxon>
        <taxon>Kagunavirus</taxon>
        <taxon>Kagunavirus RP180</taxon>
    </lineage>
</organism>
<keyword evidence="2" id="KW-0812">Transmembrane</keyword>